<dbReference type="eggNOG" id="COG0125">
    <property type="taxonomic scope" value="Bacteria"/>
</dbReference>
<evidence type="ECO:0000256" key="6">
    <source>
        <dbReference type="ARBA" id="ARBA00022741"/>
    </source>
</evidence>
<dbReference type="GO" id="GO:0004798">
    <property type="term" value="F:dTMP kinase activity"/>
    <property type="evidence" value="ECO:0007669"/>
    <property type="project" value="UniProtKB-UniRule"/>
</dbReference>
<evidence type="ECO:0000256" key="11">
    <source>
        <dbReference type="ARBA" id="ARBA00057735"/>
    </source>
</evidence>
<dbReference type="HAMAP" id="MF_00165">
    <property type="entry name" value="Thymidylate_kinase"/>
    <property type="match status" value="1"/>
</dbReference>
<dbReference type="PANTHER" id="PTHR10344">
    <property type="entry name" value="THYMIDYLATE KINASE"/>
    <property type="match status" value="1"/>
</dbReference>
<evidence type="ECO:0000256" key="12">
    <source>
        <dbReference type="HAMAP-Rule" id="MF_00165"/>
    </source>
</evidence>
<dbReference type="OrthoDB" id="9774907at2"/>
<evidence type="ECO:0000256" key="9">
    <source>
        <dbReference type="ARBA" id="ARBA00029962"/>
    </source>
</evidence>
<protein>
    <recommendedName>
        <fullName evidence="3 12">Thymidylate kinase</fullName>
        <ecNumber evidence="2 12">2.7.4.9</ecNumber>
    </recommendedName>
    <alternativeName>
        <fullName evidence="9 12">dTMP kinase</fullName>
    </alternativeName>
</protein>
<keyword evidence="6 12" id="KW-0547">Nucleotide-binding</keyword>
<evidence type="ECO:0000256" key="4">
    <source>
        <dbReference type="ARBA" id="ARBA00022679"/>
    </source>
</evidence>
<dbReference type="CDD" id="cd01672">
    <property type="entry name" value="TMPK"/>
    <property type="match status" value="1"/>
</dbReference>
<evidence type="ECO:0000256" key="10">
    <source>
        <dbReference type="ARBA" id="ARBA00048743"/>
    </source>
</evidence>
<comment type="similarity">
    <text evidence="1 12">Belongs to the thymidylate kinase family.</text>
</comment>
<dbReference type="InterPro" id="IPR018094">
    <property type="entry name" value="Thymidylate_kinase"/>
</dbReference>
<dbReference type="GO" id="GO:0005829">
    <property type="term" value="C:cytosol"/>
    <property type="evidence" value="ECO:0007669"/>
    <property type="project" value="TreeGrafter"/>
</dbReference>
<dbReference type="GO" id="GO:0006227">
    <property type="term" value="P:dUDP biosynthetic process"/>
    <property type="evidence" value="ECO:0007669"/>
    <property type="project" value="TreeGrafter"/>
</dbReference>
<dbReference type="KEGG" id="app:CAP2UW1_2471"/>
<dbReference type="PANTHER" id="PTHR10344:SF4">
    <property type="entry name" value="UMP-CMP KINASE 2, MITOCHONDRIAL"/>
    <property type="match status" value="1"/>
</dbReference>
<dbReference type="EMBL" id="CP001715">
    <property type="protein sequence ID" value="ACV35759.1"/>
    <property type="molecule type" value="Genomic_DNA"/>
</dbReference>
<reference evidence="14" key="2">
    <citation type="submission" date="2009-09" db="EMBL/GenBank/DDBJ databases">
        <title>Complete sequence of chromosome of Candidatus Accumulibacter phosphatis clade IIA str. UW-1.</title>
        <authorList>
            <consortium name="US DOE Joint Genome Institute"/>
            <person name="Martin H.G."/>
            <person name="Ivanova N."/>
            <person name="Kunin V."/>
            <person name="Warnecke F."/>
            <person name="Barry K."/>
            <person name="He S."/>
            <person name="Salamov A."/>
            <person name="Szeto E."/>
            <person name="Dalin E."/>
            <person name="Pangilinan J.L."/>
            <person name="Lapidus A."/>
            <person name="Lowry S."/>
            <person name="Kyrpides N.C."/>
            <person name="McMahon K.D."/>
            <person name="Hugenholtz P."/>
        </authorList>
    </citation>
    <scope>NUCLEOTIDE SEQUENCE [LARGE SCALE GENOMIC DNA]</scope>
    <source>
        <strain evidence="14">UW-1</strain>
    </source>
</reference>
<dbReference type="InterPro" id="IPR039430">
    <property type="entry name" value="Thymidylate_kin-like_dom"/>
</dbReference>
<feature type="domain" description="Thymidylate kinase-like" evidence="13">
    <location>
        <begin position="15"/>
        <end position="202"/>
    </location>
</feature>
<dbReference type="InterPro" id="IPR027417">
    <property type="entry name" value="P-loop_NTPase"/>
</dbReference>
<dbReference type="Gene3D" id="3.40.50.300">
    <property type="entry name" value="P-loop containing nucleotide triphosphate hydrolases"/>
    <property type="match status" value="1"/>
</dbReference>
<evidence type="ECO:0000313" key="14">
    <source>
        <dbReference type="EMBL" id="ACV35759.1"/>
    </source>
</evidence>
<name>C7RR78_ACCRE</name>
<comment type="catalytic activity">
    <reaction evidence="10 12">
        <text>dTMP + ATP = dTDP + ADP</text>
        <dbReference type="Rhea" id="RHEA:13517"/>
        <dbReference type="ChEBI" id="CHEBI:30616"/>
        <dbReference type="ChEBI" id="CHEBI:58369"/>
        <dbReference type="ChEBI" id="CHEBI:63528"/>
        <dbReference type="ChEBI" id="CHEBI:456216"/>
        <dbReference type="EC" id="2.7.4.9"/>
    </reaction>
</comment>
<evidence type="ECO:0000259" key="13">
    <source>
        <dbReference type="Pfam" id="PF02223"/>
    </source>
</evidence>
<evidence type="ECO:0000256" key="7">
    <source>
        <dbReference type="ARBA" id="ARBA00022777"/>
    </source>
</evidence>
<evidence type="ECO:0000256" key="1">
    <source>
        <dbReference type="ARBA" id="ARBA00009776"/>
    </source>
</evidence>
<comment type="function">
    <text evidence="11 12">Phosphorylation of dTMP to form dTDP in both de novo and salvage pathways of dTTP synthesis.</text>
</comment>
<dbReference type="Pfam" id="PF02223">
    <property type="entry name" value="Thymidylate_kin"/>
    <property type="match status" value="1"/>
</dbReference>
<evidence type="ECO:0000256" key="3">
    <source>
        <dbReference type="ARBA" id="ARBA00017144"/>
    </source>
</evidence>
<dbReference type="HOGENOM" id="CLU_049131_0_2_4"/>
<evidence type="ECO:0000256" key="8">
    <source>
        <dbReference type="ARBA" id="ARBA00022840"/>
    </source>
</evidence>
<evidence type="ECO:0000256" key="2">
    <source>
        <dbReference type="ARBA" id="ARBA00012980"/>
    </source>
</evidence>
<dbReference type="GO" id="GO:0006235">
    <property type="term" value="P:dTTP biosynthetic process"/>
    <property type="evidence" value="ECO:0007669"/>
    <property type="project" value="UniProtKB-UniRule"/>
</dbReference>
<organism evidence="14">
    <name type="scientific">Accumulibacter regalis</name>
    <dbReference type="NCBI Taxonomy" id="522306"/>
    <lineage>
        <taxon>Bacteria</taxon>
        <taxon>Pseudomonadati</taxon>
        <taxon>Pseudomonadota</taxon>
        <taxon>Betaproteobacteria</taxon>
        <taxon>Candidatus Accumulibacter</taxon>
    </lineage>
</organism>
<keyword evidence="7 12" id="KW-0418">Kinase</keyword>
<sequence length="211" mass="23901">MSSDESRRRGKFITFEGIDGAGKSSHIAGVAAFLRRRGLQVLTTREPGGTPLGEALRELLLHEAMHLETEALLMFAARREHLARVIEPALERGDWVVCDRFSDATYAYQSGGRGLERKKFAQLEEWVHSHLQPDLTLLFDLSSSIASGRIVAQARELDRFEQERSDFHERVRRAYLERAIAAPQRIQIIDAEQAPEAIKKMIEDIIAIHCL</sequence>
<evidence type="ECO:0000256" key="5">
    <source>
        <dbReference type="ARBA" id="ARBA00022727"/>
    </source>
</evidence>
<dbReference type="SUPFAM" id="SSF52540">
    <property type="entry name" value="P-loop containing nucleoside triphosphate hydrolases"/>
    <property type="match status" value="1"/>
</dbReference>
<feature type="binding site" evidence="12">
    <location>
        <begin position="17"/>
        <end position="24"/>
    </location>
    <ligand>
        <name>ATP</name>
        <dbReference type="ChEBI" id="CHEBI:30616"/>
    </ligand>
</feature>
<gene>
    <name evidence="12" type="primary">tmk</name>
    <name evidence="14" type="ordered locus">CAP2UW1_2471</name>
</gene>
<dbReference type="EC" id="2.7.4.9" evidence="2 12"/>
<dbReference type="GO" id="GO:0005524">
    <property type="term" value="F:ATP binding"/>
    <property type="evidence" value="ECO:0007669"/>
    <property type="project" value="UniProtKB-UniRule"/>
</dbReference>
<dbReference type="NCBIfam" id="TIGR00041">
    <property type="entry name" value="DTMP_kinase"/>
    <property type="match status" value="1"/>
</dbReference>
<keyword evidence="5 12" id="KW-0545">Nucleotide biosynthesis</keyword>
<dbReference type="STRING" id="522306.CAP2UW1_2471"/>
<reference evidence="14" key="1">
    <citation type="submission" date="2009-08" db="EMBL/GenBank/DDBJ databases">
        <authorList>
            <consortium name="US DOE Joint Genome Institute"/>
            <person name="Lucas S."/>
            <person name="Copeland A."/>
            <person name="Lapidus A."/>
            <person name="Glavina del Rio T."/>
            <person name="Dalin E."/>
            <person name="Tice H."/>
            <person name="Bruce D."/>
            <person name="Barry K."/>
            <person name="Pitluck S."/>
            <person name="Lowry S."/>
            <person name="Larimer F."/>
            <person name="Land M."/>
            <person name="Hauser L."/>
            <person name="Kyrpides N."/>
            <person name="Ivanova N."/>
            <person name="McMahon K.D."/>
            <person name="Hugenholtz P."/>
        </authorList>
    </citation>
    <scope>NUCLEOTIDE SEQUENCE</scope>
    <source>
        <strain evidence="14">UW-1</strain>
    </source>
</reference>
<keyword evidence="8 12" id="KW-0067">ATP-binding</keyword>
<accession>C7RR78</accession>
<dbReference type="FunFam" id="3.40.50.300:FF:000225">
    <property type="entry name" value="Thymidylate kinase"/>
    <property type="match status" value="1"/>
</dbReference>
<keyword evidence="4 12" id="KW-0808">Transferase</keyword>
<proteinExistence type="inferred from homology"/>
<dbReference type="AlphaFoldDB" id="C7RR78"/>
<dbReference type="GO" id="GO:0006233">
    <property type="term" value="P:dTDP biosynthetic process"/>
    <property type="evidence" value="ECO:0007669"/>
    <property type="project" value="InterPro"/>
</dbReference>